<feature type="transmembrane region" description="Helical" evidence="7">
    <location>
        <begin position="33"/>
        <end position="58"/>
    </location>
</feature>
<keyword evidence="10" id="KW-1185">Reference proteome</keyword>
<dbReference type="PANTHER" id="PTHR23521:SF2">
    <property type="entry name" value="TRANSPORTER MFS SUPERFAMILY"/>
    <property type="match status" value="1"/>
</dbReference>
<keyword evidence="2" id="KW-0813">Transport</keyword>
<sequence length="406" mass="43774">MLLFSTAVNRKTLLILETAVVTNTTTCHTGGGIFVPVAGLTIFAIASGYLMSLIPLAMGEFKIDTSYASWLASIFYVGLLIGSMMIEPVIDKIGHRIAFVSFLASLALTVAIMPLFPHKEVWLFARLVAGMAVAGIFVVVESWLLIGDDKKERAKRLGFYMTALYGGTTLGQFGIGLFGISGFGPFIVILTLVLIAILPPLLIKQGQPVCESHHNLTFKQITRLSKPAVVGCATSGIVMGSIYGLMPLGLRQSGISDEKIGLLMAAIILGGMMIQPIISALAHRMSKTLLLAMMCLVGVFAMGLIYQNNDYFVLMIALALLGMSAFTLYPIAITLACDELDSSFIVSATQIMLFSYSVGSAAGPMIANRFMIEKNGLMDFFFIVLLSTAIYMLFSSIKRKPQVLAN</sequence>
<dbReference type="OrthoDB" id="9810614at2"/>
<dbReference type="InterPro" id="IPR047200">
    <property type="entry name" value="MFS_YcaD-like"/>
</dbReference>
<evidence type="ECO:0000256" key="3">
    <source>
        <dbReference type="ARBA" id="ARBA00022475"/>
    </source>
</evidence>
<dbReference type="SUPFAM" id="SSF103473">
    <property type="entry name" value="MFS general substrate transporter"/>
    <property type="match status" value="1"/>
</dbReference>
<evidence type="ECO:0000256" key="4">
    <source>
        <dbReference type="ARBA" id="ARBA00022692"/>
    </source>
</evidence>
<dbReference type="Proteomes" id="UP000240904">
    <property type="component" value="Unassembled WGS sequence"/>
</dbReference>
<evidence type="ECO:0000256" key="5">
    <source>
        <dbReference type="ARBA" id="ARBA00022989"/>
    </source>
</evidence>
<dbReference type="CDD" id="cd17477">
    <property type="entry name" value="MFS_YcaD_like"/>
    <property type="match status" value="1"/>
</dbReference>
<organism evidence="9 10">
    <name type="scientific">Photobacterium lipolyticum</name>
    <dbReference type="NCBI Taxonomy" id="266810"/>
    <lineage>
        <taxon>Bacteria</taxon>
        <taxon>Pseudomonadati</taxon>
        <taxon>Pseudomonadota</taxon>
        <taxon>Gammaproteobacteria</taxon>
        <taxon>Vibrionales</taxon>
        <taxon>Vibrionaceae</taxon>
        <taxon>Photobacterium</taxon>
    </lineage>
</organism>
<feature type="transmembrane region" description="Helical" evidence="7">
    <location>
        <begin position="377"/>
        <end position="394"/>
    </location>
</feature>
<comment type="caution">
    <text evidence="9">The sequence shown here is derived from an EMBL/GenBank/DDBJ whole genome shotgun (WGS) entry which is preliminary data.</text>
</comment>
<evidence type="ECO:0000256" key="7">
    <source>
        <dbReference type="SAM" id="Phobius"/>
    </source>
</evidence>
<evidence type="ECO:0000256" key="2">
    <source>
        <dbReference type="ARBA" id="ARBA00022448"/>
    </source>
</evidence>
<dbReference type="PROSITE" id="PS50850">
    <property type="entry name" value="MFS"/>
    <property type="match status" value="1"/>
</dbReference>
<feature type="transmembrane region" description="Helical" evidence="7">
    <location>
        <begin position="186"/>
        <end position="203"/>
    </location>
</feature>
<dbReference type="InterPro" id="IPR020846">
    <property type="entry name" value="MFS_dom"/>
</dbReference>
<keyword evidence="5 7" id="KW-1133">Transmembrane helix</keyword>
<feature type="transmembrane region" description="Helical" evidence="7">
    <location>
        <begin position="70"/>
        <end position="90"/>
    </location>
</feature>
<dbReference type="Gene3D" id="1.20.1250.20">
    <property type="entry name" value="MFS general substrate transporter like domains"/>
    <property type="match status" value="2"/>
</dbReference>
<evidence type="ECO:0000313" key="10">
    <source>
        <dbReference type="Proteomes" id="UP000240904"/>
    </source>
</evidence>
<feature type="transmembrane region" description="Helical" evidence="7">
    <location>
        <begin position="344"/>
        <end position="365"/>
    </location>
</feature>
<feature type="domain" description="Major facilitator superfamily (MFS) profile" evidence="8">
    <location>
        <begin position="32"/>
        <end position="400"/>
    </location>
</feature>
<dbReference type="AlphaFoldDB" id="A0A2T3N2S2"/>
<feature type="transmembrane region" description="Helical" evidence="7">
    <location>
        <begin position="157"/>
        <end position="180"/>
    </location>
</feature>
<dbReference type="GO" id="GO:0005886">
    <property type="term" value="C:plasma membrane"/>
    <property type="evidence" value="ECO:0007669"/>
    <property type="project" value="UniProtKB-SubCell"/>
</dbReference>
<keyword evidence="6 7" id="KW-0472">Membrane</keyword>
<feature type="transmembrane region" description="Helical" evidence="7">
    <location>
        <begin position="260"/>
        <end position="282"/>
    </location>
</feature>
<feature type="transmembrane region" description="Helical" evidence="7">
    <location>
        <begin position="289"/>
        <end position="306"/>
    </location>
</feature>
<keyword evidence="4 7" id="KW-0812">Transmembrane</keyword>
<accession>A0A2T3N2S2</accession>
<feature type="transmembrane region" description="Helical" evidence="7">
    <location>
        <begin position="312"/>
        <end position="332"/>
    </location>
</feature>
<name>A0A2T3N2S2_9GAMM</name>
<feature type="transmembrane region" description="Helical" evidence="7">
    <location>
        <begin position="224"/>
        <end position="248"/>
    </location>
</feature>
<evidence type="ECO:0000256" key="1">
    <source>
        <dbReference type="ARBA" id="ARBA00004651"/>
    </source>
</evidence>
<evidence type="ECO:0000313" key="9">
    <source>
        <dbReference type="EMBL" id="PSW06669.1"/>
    </source>
</evidence>
<dbReference type="EMBL" id="PYMC01000002">
    <property type="protein sequence ID" value="PSW06669.1"/>
    <property type="molecule type" value="Genomic_DNA"/>
</dbReference>
<keyword evidence="3" id="KW-1003">Cell membrane</keyword>
<comment type="subcellular location">
    <subcellularLocation>
        <location evidence="1">Cell membrane</location>
        <topology evidence="1">Multi-pass membrane protein</topology>
    </subcellularLocation>
</comment>
<feature type="transmembrane region" description="Helical" evidence="7">
    <location>
        <begin position="97"/>
        <end position="116"/>
    </location>
</feature>
<feature type="transmembrane region" description="Helical" evidence="7">
    <location>
        <begin position="122"/>
        <end position="145"/>
    </location>
</feature>
<proteinExistence type="predicted"/>
<dbReference type="GO" id="GO:0022857">
    <property type="term" value="F:transmembrane transporter activity"/>
    <property type="evidence" value="ECO:0007669"/>
    <property type="project" value="InterPro"/>
</dbReference>
<dbReference type="PANTHER" id="PTHR23521">
    <property type="entry name" value="TRANSPORTER MFS SUPERFAMILY"/>
    <property type="match status" value="1"/>
</dbReference>
<gene>
    <name evidence="9" type="ORF">C9I89_03805</name>
</gene>
<protein>
    <submittedName>
        <fullName evidence="9">MFS transporter</fullName>
    </submittedName>
</protein>
<evidence type="ECO:0000259" key="8">
    <source>
        <dbReference type="PROSITE" id="PS50850"/>
    </source>
</evidence>
<dbReference type="InterPro" id="IPR036259">
    <property type="entry name" value="MFS_trans_sf"/>
</dbReference>
<dbReference type="InterPro" id="IPR011701">
    <property type="entry name" value="MFS"/>
</dbReference>
<evidence type="ECO:0000256" key="6">
    <source>
        <dbReference type="ARBA" id="ARBA00023136"/>
    </source>
</evidence>
<dbReference type="Pfam" id="PF07690">
    <property type="entry name" value="MFS_1"/>
    <property type="match status" value="1"/>
</dbReference>
<reference evidence="9 10" key="1">
    <citation type="submission" date="2018-03" db="EMBL/GenBank/DDBJ databases">
        <title>Whole genome sequencing of Histamine producing bacteria.</title>
        <authorList>
            <person name="Butler K."/>
        </authorList>
    </citation>
    <scope>NUCLEOTIDE SEQUENCE [LARGE SCALE GENOMIC DNA]</scope>
    <source>
        <strain evidence="9 10">DSM 16190</strain>
    </source>
</reference>